<dbReference type="PANTHER" id="PTHR23084:SF263">
    <property type="entry name" value="MORN REPEAT-CONTAINING PROTEIN 1"/>
    <property type="match status" value="1"/>
</dbReference>
<dbReference type="Gene3D" id="1.20.900.10">
    <property type="entry name" value="Dbl homology (DH) domain"/>
    <property type="match status" value="1"/>
</dbReference>
<dbReference type="Proteomes" id="UP001149090">
    <property type="component" value="Unassembled WGS sequence"/>
</dbReference>
<keyword evidence="1" id="KW-0677">Repeat</keyword>
<proteinExistence type="predicted"/>
<dbReference type="InterPro" id="IPR000219">
    <property type="entry name" value="DH_dom"/>
</dbReference>
<feature type="compositionally biased region" description="Low complexity" evidence="2">
    <location>
        <begin position="787"/>
        <end position="817"/>
    </location>
</feature>
<dbReference type="SMART" id="SM00315">
    <property type="entry name" value="RGS"/>
    <property type="match status" value="1"/>
</dbReference>
<sequence>MTNPLAKIEDSLQTTKIQTSQEPKIQEKEITPTETVNLTLGFVLEDKLCRAYFQQYLREQFSYENMGFYYAVQKYRHLETDEMRNSFGKKMFDTYISTESMQEININSEMKKKINQTIENEGYTKTLFDESMDHIMGILETHSFPRFKQSQHYELLLKDLELIQTGKTPHGPETQRDQAFNSIYTMKQQLSSKLNDYAQEFETLDPNENSQQENTVMKEIRRIYVQIRDVEMAIAKDLQKKQTQWNYEQILSDVFKNASQQYYKIYSQYFKIFTQIEPNIESLVDQKHPNNAFKRITKKYLCDIKCVLSLPIDELMKFENLLFKLVESTSEDHPDIHELKQFTQEFHEFVLFSAQERVLQSKIVESNLYLFKNRKLLKEGIGKIIKYAQDPSLNGVSFQLLLFEDCLCWAVSETRDQSTPTEDQETAKKIKFIVDEILPINLVWIKQGIESLKFLGESVFQITSPGIELAVSIPGTSEWITEIAAVVAKSCGLDSRDVFSSPERKGTFYQPDRSRYIGTLKDGKFHGDAKIIYPNGSVFEGNFVENIKSGPAKLTFPTGDILTANWENDFPSGLAKITYKSGTVISGNYSDGFISGPGKILFCDGSVYEGDFDKNKMNGKGTLIYSNGDKYQGEFKNNFRHGQGEFHERDNQIYNGDWAYDKREGNGKQIYSNGNVYDGGWRKDLPHGKGIYISKTGSKYAGHWNLGQKSGFGRLDYSETKYYEGEWVENLKSGKGILYNGTIHFNGEWDDDLPNGFGTLTIFPDSKQEKSKENEKENENENENENQNENNQNENQNENQNQNQNENQNENNQNQKENQNKNKKPPIDISKDFYIQKVLGNFKNGFPDGDNITIEIRNKLKIRAQMKMGKLNQNCTITFWNGTQIEAYFKLDTLDITKPISFLIPRELDKIFAIDQQNETKAPPGISFWLLPPKDPLLNLI</sequence>
<reference evidence="5" key="1">
    <citation type="submission" date="2022-10" db="EMBL/GenBank/DDBJ databases">
        <title>Novel sulphate-reducing endosymbionts in the free-living metamonad Anaeramoeba.</title>
        <authorList>
            <person name="Jerlstrom-Hultqvist J."/>
            <person name="Cepicka I."/>
            <person name="Gallot-Lavallee L."/>
            <person name="Salas-Leiva D."/>
            <person name="Curtis B.A."/>
            <person name="Zahonova K."/>
            <person name="Pipaliya S."/>
            <person name="Dacks J."/>
            <person name="Roger A.J."/>
        </authorList>
    </citation>
    <scope>NUCLEOTIDE SEQUENCE</scope>
    <source>
        <strain evidence="5">BMAN</strain>
    </source>
</reference>
<dbReference type="CDD" id="cd07440">
    <property type="entry name" value="RGS"/>
    <property type="match status" value="1"/>
</dbReference>
<feature type="compositionally biased region" description="Basic and acidic residues" evidence="2">
    <location>
        <begin position="766"/>
        <end position="779"/>
    </location>
</feature>
<dbReference type="GO" id="GO:0005085">
    <property type="term" value="F:guanyl-nucleotide exchange factor activity"/>
    <property type="evidence" value="ECO:0007669"/>
    <property type="project" value="InterPro"/>
</dbReference>
<dbReference type="PANTHER" id="PTHR23084">
    <property type="entry name" value="PHOSPHATIDYLINOSITOL-4-PHOSPHATE 5-KINASE RELATED"/>
    <property type="match status" value="1"/>
</dbReference>
<accession>A0A9Q0LLF3</accession>
<evidence type="ECO:0000256" key="1">
    <source>
        <dbReference type="ARBA" id="ARBA00022737"/>
    </source>
</evidence>
<evidence type="ECO:0000256" key="2">
    <source>
        <dbReference type="SAM" id="MobiDB-lite"/>
    </source>
</evidence>
<feature type="domain" description="RGS" evidence="4">
    <location>
        <begin position="39"/>
        <end position="157"/>
    </location>
</feature>
<dbReference type="InterPro" id="IPR044926">
    <property type="entry name" value="RGS_subdomain_2"/>
</dbReference>
<feature type="region of interest" description="Disordered" evidence="2">
    <location>
        <begin position="756"/>
        <end position="827"/>
    </location>
</feature>
<dbReference type="SMART" id="SM00698">
    <property type="entry name" value="MORN"/>
    <property type="match status" value="9"/>
</dbReference>
<dbReference type="SUPFAM" id="SSF48065">
    <property type="entry name" value="DBL homology domain (DH-domain)"/>
    <property type="match status" value="1"/>
</dbReference>
<gene>
    <name evidence="5" type="ORF">M0811_08223</name>
</gene>
<dbReference type="PROSITE" id="PS50010">
    <property type="entry name" value="DH_2"/>
    <property type="match status" value="1"/>
</dbReference>
<dbReference type="Pfam" id="PF02493">
    <property type="entry name" value="MORN"/>
    <property type="match status" value="11"/>
</dbReference>
<evidence type="ECO:0000259" key="3">
    <source>
        <dbReference type="PROSITE" id="PS50010"/>
    </source>
</evidence>
<dbReference type="Pfam" id="PF00615">
    <property type="entry name" value="RGS"/>
    <property type="match status" value="1"/>
</dbReference>
<dbReference type="InterPro" id="IPR035899">
    <property type="entry name" value="DBL_dom_sf"/>
</dbReference>
<dbReference type="Gene3D" id="2.20.110.10">
    <property type="entry name" value="Histone H3 K4-specific methyltransferase SET7/9 N-terminal domain"/>
    <property type="match status" value="4"/>
</dbReference>
<dbReference type="AlphaFoldDB" id="A0A9Q0LLF3"/>
<dbReference type="EMBL" id="JAPDFW010000071">
    <property type="protein sequence ID" value="KAJ5073950.1"/>
    <property type="molecule type" value="Genomic_DNA"/>
</dbReference>
<dbReference type="InterPro" id="IPR016137">
    <property type="entry name" value="RGS"/>
</dbReference>
<feature type="domain" description="DH" evidence="3">
    <location>
        <begin position="175"/>
        <end position="350"/>
    </location>
</feature>
<keyword evidence="6" id="KW-1185">Reference proteome</keyword>
<evidence type="ECO:0000313" key="6">
    <source>
        <dbReference type="Proteomes" id="UP001149090"/>
    </source>
</evidence>
<name>A0A9Q0LLF3_ANAIG</name>
<organism evidence="5 6">
    <name type="scientific">Anaeramoeba ignava</name>
    <name type="common">Anaerobic marine amoeba</name>
    <dbReference type="NCBI Taxonomy" id="1746090"/>
    <lineage>
        <taxon>Eukaryota</taxon>
        <taxon>Metamonada</taxon>
        <taxon>Anaeramoebidae</taxon>
        <taxon>Anaeramoeba</taxon>
    </lineage>
</organism>
<dbReference type="SUPFAM" id="SSF82185">
    <property type="entry name" value="Histone H3 K4-specific methyltransferase SET7/9 N-terminal domain"/>
    <property type="match status" value="2"/>
</dbReference>
<comment type="caution">
    <text evidence="5">The sequence shown here is derived from an EMBL/GenBank/DDBJ whole genome shotgun (WGS) entry which is preliminary data.</text>
</comment>
<evidence type="ECO:0000259" key="4">
    <source>
        <dbReference type="PROSITE" id="PS50132"/>
    </source>
</evidence>
<evidence type="ECO:0000313" key="5">
    <source>
        <dbReference type="EMBL" id="KAJ5073950.1"/>
    </source>
</evidence>
<dbReference type="Gene3D" id="1.10.167.10">
    <property type="entry name" value="Regulator of G-protein Signalling 4, domain 2"/>
    <property type="match status" value="1"/>
</dbReference>
<dbReference type="SUPFAM" id="SSF48097">
    <property type="entry name" value="Regulator of G-protein signaling, RGS"/>
    <property type="match status" value="1"/>
</dbReference>
<dbReference type="OrthoDB" id="423343at2759"/>
<dbReference type="InterPro" id="IPR036305">
    <property type="entry name" value="RGS_sf"/>
</dbReference>
<dbReference type="InterPro" id="IPR003409">
    <property type="entry name" value="MORN"/>
</dbReference>
<dbReference type="PROSITE" id="PS50132">
    <property type="entry name" value="RGS"/>
    <property type="match status" value="1"/>
</dbReference>
<dbReference type="PRINTS" id="PR01301">
    <property type="entry name" value="RGSPROTEIN"/>
</dbReference>
<protein>
    <submittedName>
        <fullName evidence="5">Phosphatidylinositol-4-phosphate 5-kinase related</fullName>
    </submittedName>
</protein>